<organism evidence="1 2">
    <name type="scientific">Capnocytophaga gingivalis</name>
    <dbReference type="NCBI Taxonomy" id="1017"/>
    <lineage>
        <taxon>Bacteria</taxon>
        <taxon>Pseudomonadati</taxon>
        <taxon>Bacteroidota</taxon>
        <taxon>Flavobacteriia</taxon>
        <taxon>Flavobacteriales</taxon>
        <taxon>Flavobacteriaceae</taxon>
        <taxon>Capnocytophaga</taxon>
    </lineage>
</organism>
<accession>A0A250FP12</accession>
<dbReference type="EMBL" id="CP022386">
    <property type="protein sequence ID" value="ATA86850.1"/>
    <property type="molecule type" value="Genomic_DNA"/>
</dbReference>
<proteinExistence type="predicted"/>
<dbReference type="RefSeq" id="WP_095910174.1">
    <property type="nucleotide sequence ID" value="NZ_CP022386.1"/>
</dbReference>
<dbReference type="AlphaFoldDB" id="A0A250FP12"/>
<gene>
    <name evidence="1" type="ORF">CGC50_06555</name>
</gene>
<dbReference type="InterPro" id="IPR017483">
    <property type="entry name" value="CHP03034"/>
</dbReference>
<evidence type="ECO:0000313" key="1">
    <source>
        <dbReference type="EMBL" id="ATA86850.1"/>
    </source>
</evidence>
<dbReference type="Proteomes" id="UP000217250">
    <property type="component" value="Chromosome"/>
</dbReference>
<sequence length="342" mass="40205">MRTRIVKGTMNISSDGDIEFHTFGGDLTFSAGGKNEWTSPQTIVGAYEGGKINEKVLYKDILILRGKRRKGKNMEGKPHLDLMYGDYTEDEKGFEKLWRQIYIENFNHTQNKAFALARANKVVRKISEFCKKTSEKLFEDFKSDIEYYSKGVLEDVAKKMVDTMKTNKSNTYEFSDKRLDIEVNKHSNHINFKNAVINEVKEEIKKFLTIDYAVSNMKITNDGEGILYKKLVDKEIDSPRFPDKMSGLGIMLNDIWAYEIWIKEIKEVIYPWSPNHKFTYLTLNFIYFDHFGLDYPDLEKKRAPSPWIAWDHNIFWEWFVLQHFRGYVPFITKVENSETILL</sequence>
<dbReference type="GeneID" id="84808216"/>
<evidence type="ECO:0000313" key="2">
    <source>
        <dbReference type="Proteomes" id="UP000217250"/>
    </source>
</evidence>
<dbReference type="Pfam" id="PF11692">
    <property type="entry name" value="DUF3289"/>
    <property type="match status" value="1"/>
</dbReference>
<dbReference type="KEGG" id="cgh:CGC50_06555"/>
<name>A0A250FP12_9FLAO</name>
<reference evidence="2" key="1">
    <citation type="submission" date="2017-06" db="EMBL/GenBank/DDBJ databases">
        <title>Capnocytophaga spp. assemblies.</title>
        <authorList>
            <person name="Gulvik C.A."/>
        </authorList>
    </citation>
    <scope>NUCLEOTIDE SEQUENCE [LARGE SCALE GENOMIC DNA]</scope>
    <source>
        <strain evidence="2">H1496</strain>
    </source>
</reference>
<protein>
    <submittedName>
        <fullName evidence="1">Uncharacterized protein</fullName>
    </submittedName>
</protein>
<dbReference type="OrthoDB" id="612868at2"/>